<feature type="compositionally biased region" description="Pro residues" evidence="1">
    <location>
        <begin position="56"/>
        <end position="69"/>
    </location>
</feature>
<evidence type="ECO:0000313" key="3">
    <source>
        <dbReference type="Proteomes" id="UP000815677"/>
    </source>
</evidence>
<gene>
    <name evidence="2" type="ORF">MCHLO_02722</name>
</gene>
<dbReference type="EMBL" id="DF840789">
    <property type="protein sequence ID" value="GAT45131.1"/>
    <property type="molecule type" value="Genomic_DNA"/>
</dbReference>
<evidence type="ECO:0000256" key="1">
    <source>
        <dbReference type="SAM" id="MobiDB-lite"/>
    </source>
</evidence>
<proteinExistence type="predicted"/>
<protein>
    <submittedName>
        <fullName evidence="2">Uncharacterized protein</fullName>
    </submittedName>
</protein>
<name>A0ABQ0L5I8_MYCCL</name>
<reference evidence="2" key="1">
    <citation type="submission" date="2014-09" db="EMBL/GenBank/DDBJ databases">
        <title>Genome sequence of the luminous mushroom Mycena chlorophos for searching fungal bioluminescence genes.</title>
        <authorList>
            <person name="Tanaka Y."/>
            <person name="Kasuga D."/>
            <person name="Oba Y."/>
            <person name="Hase S."/>
            <person name="Sato K."/>
            <person name="Oba Y."/>
            <person name="Sakakibara Y."/>
        </authorList>
    </citation>
    <scope>NUCLEOTIDE SEQUENCE</scope>
</reference>
<feature type="region of interest" description="Disordered" evidence="1">
    <location>
        <begin position="53"/>
        <end position="91"/>
    </location>
</feature>
<feature type="region of interest" description="Disordered" evidence="1">
    <location>
        <begin position="1"/>
        <end position="38"/>
    </location>
</feature>
<organism evidence="2 3">
    <name type="scientific">Mycena chlorophos</name>
    <name type="common">Agaric fungus</name>
    <name type="synonym">Agaricus chlorophos</name>
    <dbReference type="NCBI Taxonomy" id="658473"/>
    <lineage>
        <taxon>Eukaryota</taxon>
        <taxon>Fungi</taxon>
        <taxon>Dikarya</taxon>
        <taxon>Basidiomycota</taxon>
        <taxon>Agaricomycotina</taxon>
        <taxon>Agaricomycetes</taxon>
        <taxon>Agaricomycetidae</taxon>
        <taxon>Agaricales</taxon>
        <taxon>Marasmiineae</taxon>
        <taxon>Mycenaceae</taxon>
        <taxon>Mycena</taxon>
    </lineage>
</organism>
<sequence>MEHDEDATFKAETDASWTKMRDRDKHAGADPVFSSSWLASPRDLSKLGLLSAAPFLPAPRPDPSAPPAPNQAKSLHPKQEEKTADQAARTP</sequence>
<evidence type="ECO:0000313" key="2">
    <source>
        <dbReference type="EMBL" id="GAT45131.1"/>
    </source>
</evidence>
<dbReference type="Proteomes" id="UP000815677">
    <property type="component" value="Unassembled WGS sequence"/>
</dbReference>
<accession>A0ABQ0L5I8</accession>
<feature type="compositionally biased region" description="Basic and acidic residues" evidence="1">
    <location>
        <begin position="1"/>
        <end position="28"/>
    </location>
</feature>
<keyword evidence="3" id="KW-1185">Reference proteome</keyword>